<organism evidence="1 2">
    <name type="scientific">Longicatena caecimuris</name>
    <dbReference type="NCBI Taxonomy" id="1796635"/>
    <lineage>
        <taxon>Bacteria</taxon>
        <taxon>Bacillati</taxon>
        <taxon>Bacillota</taxon>
        <taxon>Erysipelotrichia</taxon>
        <taxon>Erysipelotrichales</taxon>
        <taxon>Erysipelotrichaceae</taxon>
        <taxon>Longicatena</taxon>
    </lineage>
</organism>
<protein>
    <submittedName>
        <fullName evidence="1">Uncharacterized protein</fullName>
    </submittedName>
</protein>
<name>A0A4R3TN19_9FIRM</name>
<proteinExistence type="predicted"/>
<dbReference type="EMBL" id="SMBP01000002">
    <property type="protein sequence ID" value="TCU63087.1"/>
    <property type="molecule type" value="Genomic_DNA"/>
</dbReference>
<evidence type="ECO:0000313" key="2">
    <source>
        <dbReference type="Proteomes" id="UP000295773"/>
    </source>
</evidence>
<accession>A0A4R3TN19</accession>
<gene>
    <name evidence="1" type="ORF">EDD61_10290</name>
</gene>
<dbReference type="Proteomes" id="UP000295773">
    <property type="component" value="Unassembled WGS sequence"/>
</dbReference>
<dbReference type="AlphaFoldDB" id="A0A4R3TN19"/>
<sequence length="154" mass="17931">MIASPLAKVYEAYSAVADGRVEMKEDEAYVTSSDYTKKYTVRFLENTYSSNDNATIWQHYAGYPIIAVALMQGKVAIRKEILSYFKDVNWKQLNTKYKNNYQEAITAFFKEKQIHEDTQNMIEQVMEETFEEFCELSFVIKGNRAKKIMIEDGV</sequence>
<evidence type="ECO:0000313" key="1">
    <source>
        <dbReference type="EMBL" id="TCU63087.1"/>
    </source>
</evidence>
<keyword evidence="2" id="KW-1185">Reference proteome</keyword>
<dbReference type="RefSeq" id="WP_132223625.1">
    <property type="nucleotide sequence ID" value="NZ_JANKBG010000002.1"/>
</dbReference>
<comment type="caution">
    <text evidence="1">The sequence shown here is derived from an EMBL/GenBank/DDBJ whole genome shotgun (WGS) entry which is preliminary data.</text>
</comment>
<reference evidence="1 2" key="1">
    <citation type="submission" date="2019-03" db="EMBL/GenBank/DDBJ databases">
        <title>Genomic Encyclopedia of Type Strains, Phase IV (KMG-IV): sequencing the most valuable type-strain genomes for metagenomic binning, comparative biology and taxonomic classification.</title>
        <authorList>
            <person name="Goeker M."/>
        </authorList>
    </citation>
    <scope>NUCLEOTIDE SEQUENCE [LARGE SCALE GENOMIC DNA]</scope>
    <source>
        <strain evidence="1 2">DSM 29481</strain>
    </source>
</reference>